<feature type="compositionally biased region" description="Low complexity" evidence="1">
    <location>
        <begin position="10"/>
        <end position="19"/>
    </location>
</feature>
<name>A0ABR4Q7W5_9CEST</name>
<sequence length="297" mass="33202">MRGARRRRSSAQSQRLSPSIAKRSARRIHRVSPNCPIHGSKAKVAAAAAARTKRVAPPSSPHSTPCMFTRIMNFIVAKTVGYGSRGSNSSNSAFMNWQRLVGCVDCNGRPRLSQRAKMEIGFIIHHLRLIAQERDDNGVMVFFNSIRSTTSDEELRPMASYHDDLNSGLVDKTKETRTTGIIQADDDVYGHSQRLLVILSLPPSFLQSPDHEVVHQPASSLQHPSISQLCFIDRNQRYRSPRMLSNQPPPPWFIPLVFQPSFASTKKPPSKSRMTRAPHCSIESTTPLQNVKPIEES</sequence>
<organism evidence="2 3">
    <name type="scientific">Taenia crassiceps</name>
    <dbReference type="NCBI Taxonomy" id="6207"/>
    <lineage>
        <taxon>Eukaryota</taxon>
        <taxon>Metazoa</taxon>
        <taxon>Spiralia</taxon>
        <taxon>Lophotrochozoa</taxon>
        <taxon>Platyhelminthes</taxon>
        <taxon>Cestoda</taxon>
        <taxon>Eucestoda</taxon>
        <taxon>Cyclophyllidea</taxon>
        <taxon>Taeniidae</taxon>
        <taxon>Taenia</taxon>
    </lineage>
</organism>
<evidence type="ECO:0000313" key="2">
    <source>
        <dbReference type="EMBL" id="KAL5105762.1"/>
    </source>
</evidence>
<evidence type="ECO:0000313" key="3">
    <source>
        <dbReference type="Proteomes" id="UP001651158"/>
    </source>
</evidence>
<feature type="region of interest" description="Disordered" evidence="1">
    <location>
        <begin position="1"/>
        <end position="25"/>
    </location>
</feature>
<dbReference type="EMBL" id="JAKROA010000007">
    <property type="protein sequence ID" value="KAL5105762.1"/>
    <property type="molecule type" value="Genomic_DNA"/>
</dbReference>
<accession>A0ABR4Q7W5</accession>
<evidence type="ECO:0000256" key="1">
    <source>
        <dbReference type="SAM" id="MobiDB-lite"/>
    </source>
</evidence>
<proteinExistence type="predicted"/>
<comment type="caution">
    <text evidence="2">The sequence shown here is derived from an EMBL/GenBank/DDBJ whole genome shotgun (WGS) entry which is preliminary data.</text>
</comment>
<dbReference type="Proteomes" id="UP001651158">
    <property type="component" value="Unassembled WGS sequence"/>
</dbReference>
<protein>
    <submittedName>
        <fullName evidence="2">Uncharacterized protein</fullName>
    </submittedName>
</protein>
<reference evidence="2 3" key="1">
    <citation type="journal article" date="2022" name="Front. Cell. Infect. Microbiol.">
        <title>The Genomes of Two Strains of Taenia crassiceps the Animal Model for the Study of Human Cysticercosis.</title>
        <authorList>
            <person name="Bobes R.J."/>
            <person name="Estrada K."/>
            <person name="Rios-Valencia D.G."/>
            <person name="Calderon-Gallegos A."/>
            <person name="de la Torre P."/>
            <person name="Carrero J.C."/>
            <person name="Sanchez-Flores A."/>
            <person name="Laclette J.P."/>
        </authorList>
    </citation>
    <scope>NUCLEOTIDE SEQUENCE [LARGE SCALE GENOMIC DNA]</scope>
    <source>
        <strain evidence="2">WFUcys</strain>
    </source>
</reference>
<gene>
    <name evidence="2" type="ORF">TcWFU_004185</name>
</gene>
<keyword evidence="3" id="KW-1185">Reference proteome</keyword>
<feature type="region of interest" description="Disordered" evidence="1">
    <location>
        <begin position="264"/>
        <end position="297"/>
    </location>
</feature>